<evidence type="ECO:0000313" key="3">
    <source>
        <dbReference type="Proteomes" id="UP000320176"/>
    </source>
</evidence>
<reference evidence="2 3" key="1">
    <citation type="submission" date="2019-02" db="EMBL/GenBank/DDBJ databases">
        <title>Deep-cultivation of Planctomycetes and their phenomic and genomic characterization uncovers novel biology.</title>
        <authorList>
            <person name="Wiegand S."/>
            <person name="Jogler M."/>
            <person name="Boedeker C."/>
            <person name="Pinto D."/>
            <person name="Vollmers J."/>
            <person name="Rivas-Marin E."/>
            <person name="Kohn T."/>
            <person name="Peeters S.H."/>
            <person name="Heuer A."/>
            <person name="Rast P."/>
            <person name="Oberbeckmann S."/>
            <person name="Bunk B."/>
            <person name="Jeske O."/>
            <person name="Meyerdierks A."/>
            <person name="Storesund J.E."/>
            <person name="Kallscheuer N."/>
            <person name="Luecker S."/>
            <person name="Lage O.M."/>
            <person name="Pohl T."/>
            <person name="Merkel B.J."/>
            <person name="Hornburger P."/>
            <person name="Mueller R.-W."/>
            <person name="Bruemmer F."/>
            <person name="Labrenz M."/>
            <person name="Spormann A.M."/>
            <person name="Op Den Camp H."/>
            <person name="Overmann J."/>
            <person name="Amann R."/>
            <person name="Jetten M.S.M."/>
            <person name="Mascher T."/>
            <person name="Medema M.H."/>
            <person name="Devos D.P."/>
            <person name="Kaster A.-K."/>
            <person name="Ovreas L."/>
            <person name="Rohde M."/>
            <person name="Galperin M.Y."/>
            <person name="Jogler C."/>
        </authorList>
    </citation>
    <scope>NUCLEOTIDE SEQUENCE [LARGE SCALE GENOMIC DNA]</scope>
    <source>
        <strain evidence="2 3">Pla52n</strain>
    </source>
</reference>
<accession>A0A5C6ALD2</accession>
<proteinExistence type="predicted"/>
<dbReference type="EMBL" id="SJPN01000005">
    <property type="protein sequence ID" value="TWU00833.1"/>
    <property type="molecule type" value="Genomic_DNA"/>
</dbReference>
<evidence type="ECO:0008006" key="4">
    <source>
        <dbReference type="Google" id="ProtNLM"/>
    </source>
</evidence>
<dbReference type="AlphaFoldDB" id="A0A5C6ALD2"/>
<dbReference type="RefSeq" id="WP_146521388.1">
    <property type="nucleotide sequence ID" value="NZ_CP151726.1"/>
</dbReference>
<name>A0A5C6ALD2_9BACT</name>
<evidence type="ECO:0000256" key="1">
    <source>
        <dbReference type="SAM" id="MobiDB-lite"/>
    </source>
</evidence>
<evidence type="ECO:0000313" key="2">
    <source>
        <dbReference type="EMBL" id="TWU00833.1"/>
    </source>
</evidence>
<sequence>MRFAIPALLASRNGQFTKRQARVTDRCSPEIRAGRFRSVLRDALAAGLLAALTLPSIASAQWPPGYGPSGYAPAGNGLAANGPLPPLPPPAALSSAPASFTGMATTRTSAPPPTPSQRPSPDAVILHSRSFGIPVNVDARQSQPVEVQLYVAQGEKASWQLIDRRDAGVSEFQFVGQTDGEFWFATRTVDAAGQPHPSGTLQPQLKVFVDSTKPSVTLNAQADASGSVIVELSTADATPVRSLQLHYATDSVRQWQSIDTRSLMQTSTPGNGSLVIRGESSWQQMSVQAIVVDAAGNQTIQTEIVHRPRIAAGATRALAAASPGQDHGGVNAKTVAGPNSPNYINASDSSGLNSPPSQSFPAPTIPEIIPPGQATYAPRPATPQSIDADSLTPETKPPAAQKPVAPKPRRTLQQAMRPLESAENIPTPKPDGDVTTPSPETIPPQGFRPSLGSQSPTRSSAEDKKNSASSTPRKTFIPGAENIPMSSGRSEAYEANRAAQAEYDRALLANKVAIRHSDSLRFSLEYELEAVGNTGVDAVELYGSTDAGKTWRRWGADPDRTSPFDIETSEEGTFCFRIVVLGRNGLASPRPLPGETPDIAVVVDQTPPKLDITAARYGEGDQVGALVIEYECRDDNLMQRPIALSFGESTEGPWSTIASGLRNDGSHVWPADPQLPREIYLRIDATDQAGNIGTYILDQPIDTLGLAPRARILGFRPR</sequence>
<keyword evidence="3" id="KW-1185">Reference proteome</keyword>
<protein>
    <recommendedName>
        <fullName evidence="4">Ser-Thr-rich glycosyl-phosphatidyl-inositol-anchored membrane family protein</fullName>
    </recommendedName>
</protein>
<feature type="region of interest" description="Disordered" evidence="1">
    <location>
        <begin position="316"/>
        <end position="491"/>
    </location>
</feature>
<dbReference type="Proteomes" id="UP000320176">
    <property type="component" value="Unassembled WGS sequence"/>
</dbReference>
<feature type="compositionally biased region" description="Polar residues" evidence="1">
    <location>
        <begin position="337"/>
        <end position="361"/>
    </location>
</feature>
<feature type="region of interest" description="Disordered" evidence="1">
    <location>
        <begin position="102"/>
        <end position="121"/>
    </location>
</feature>
<comment type="caution">
    <text evidence="2">The sequence shown here is derived from an EMBL/GenBank/DDBJ whole genome shotgun (WGS) entry which is preliminary data.</text>
</comment>
<gene>
    <name evidence="2" type="ORF">Pla52n_42020</name>
</gene>
<dbReference type="OrthoDB" id="257265at2"/>
<organism evidence="2 3">
    <name type="scientific">Stieleria varia</name>
    <dbReference type="NCBI Taxonomy" id="2528005"/>
    <lineage>
        <taxon>Bacteria</taxon>
        <taxon>Pseudomonadati</taxon>
        <taxon>Planctomycetota</taxon>
        <taxon>Planctomycetia</taxon>
        <taxon>Pirellulales</taxon>
        <taxon>Pirellulaceae</taxon>
        <taxon>Stieleria</taxon>
    </lineage>
</organism>